<accession>A0A6A4WXT2</accession>
<organism evidence="15 16">
    <name type="scientific">Amphibalanus amphitrite</name>
    <name type="common">Striped barnacle</name>
    <name type="synonym">Balanus amphitrite</name>
    <dbReference type="NCBI Taxonomy" id="1232801"/>
    <lineage>
        <taxon>Eukaryota</taxon>
        <taxon>Metazoa</taxon>
        <taxon>Ecdysozoa</taxon>
        <taxon>Arthropoda</taxon>
        <taxon>Crustacea</taxon>
        <taxon>Multicrustacea</taxon>
        <taxon>Cirripedia</taxon>
        <taxon>Thoracica</taxon>
        <taxon>Thoracicalcarea</taxon>
        <taxon>Balanomorpha</taxon>
        <taxon>Balanoidea</taxon>
        <taxon>Balanidae</taxon>
        <taxon>Amphibalaninae</taxon>
        <taxon>Amphibalanus</taxon>
    </lineage>
</organism>
<feature type="transmembrane region" description="Helical" evidence="13">
    <location>
        <begin position="31"/>
        <end position="51"/>
    </location>
</feature>
<evidence type="ECO:0000259" key="14">
    <source>
        <dbReference type="Pfam" id="PF02517"/>
    </source>
</evidence>
<feature type="transmembrane region" description="Helical" evidence="13">
    <location>
        <begin position="63"/>
        <end position="84"/>
    </location>
</feature>
<evidence type="ECO:0000256" key="5">
    <source>
        <dbReference type="ARBA" id="ARBA00022801"/>
    </source>
</evidence>
<dbReference type="EC" id="3.4.26.1" evidence="11"/>
<dbReference type="PANTHER" id="PTHR13046:SF0">
    <property type="entry name" value="CAAX PRENYL PROTEASE 2"/>
    <property type="match status" value="1"/>
</dbReference>
<keyword evidence="3 15" id="KW-0645">Protease</keyword>
<evidence type="ECO:0000256" key="12">
    <source>
        <dbReference type="ARBA" id="ARBA00049763"/>
    </source>
</evidence>
<keyword evidence="8 13" id="KW-0472">Membrane</keyword>
<gene>
    <name evidence="15" type="primary">Sras</name>
    <name evidence="15" type="ORF">FJT64_017536</name>
</gene>
<feature type="transmembrane region" description="Helical" evidence="13">
    <location>
        <begin position="104"/>
        <end position="127"/>
    </location>
</feature>
<name>A0A6A4WXT2_AMPAM</name>
<dbReference type="GO" id="GO:0071586">
    <property type="term" value="P:CAAX-box protein processing"/>
    <property type="evidence" value="ECO:0007669"/>
    <property type="project" value="InterPro"/>
</dbReference>
<evidence type="ECO:0000313" key="15">
    <source>
        <dbReference type="EMBL" id="KAF0311695.1"/>
    </source>
</evidence>
<dbReference type="InterPro" id="IPR003675">
    <property type="entry name" value="Rce1/LyrA-like_dom"/>
</dbReference>
<evidence type="ECO:0000256" key="6">
    <source>
        <dbReference type="ARBA" id="ARBA00022824"/>
    </source>
</evidence>
<proteinExistence type="inferred from homology"/>
<dbReference type="GO" id="GO:0004222">
    <property type="term" value="F:metalloendopeptidase activity"/>
    <property type="evidence" value="ECO:0007669"/>
    <property type="project" value="InterPro"/>
</dbReference>
<sequence length="312" mass="34540">MEDPVADECSGDLCPASAAAAGAAAAEVPCVSAVLLCCSLGLLYVGSLYVWRSGFSRDHPATIRRRFVSVLLVSLVSPLFPHLYLQYGPGRASPLADHSIWQVMGLRLSGLLPALLLPYLLTAVLFLGPLVQQYHVGHWNIYLEPMYWWQSLRNLVWVRNHIVAPFSEEFTFRACMVPMLATCMSPQQLYFCAPLFFGIAHLHHLMERLSQRQGVLNALAASLFQFAYTTVFGVYSAYLFVRTGHMTAPFMAHAFCNHMGFPDVTGLLAEPEPRRAKLVLAYVTGLVVWYLLLGALTTPAVYGNTVYYSAAV</sequence>
<comment type="catalytic activity">
    <reaction evidence="10">
        <text>Hydrolyzes the peptide bond -P2-(S-farnesyl or geranylgeranyl)C-P1'-P2'-P3'-COOH where P1' and P2' are amino acids with aliphatic sidechains and P3' is any C-terminal residue.</text>
        <dbReference type="EC" id="3.4.26.1"/>
    </reaction>
</comment>
<keyword evidence="6" id="KW-0256">Endoplasmic reticulum</keyword>
<dbReference type="EMBL" id="VIIS01000220">
    <property type="protein sequence ID" value="KAF0311695.1"/>
    <property type="molecule type" value="Genomic_DNA"/>
</dbReference>
<protein>
    <recommendedName>
        <fullName evidence="12">CAAX prenyl protease 2</fullName>
        <ecNumber evidence="11">3.4.26.1</ecNumber>
    </recommendedName>
    <alternativeName>
        <fullName evidence="9">Farnesylated proteins-converting enzyme 2</fullName>
    </alternativeName>
</protein>
<keyword evidence="5" id="KW-0378">Hydrolase</keyword>
<comment type="similarity">
    <text evidence="2">Belongs to the peptidase U48 family.</text>
</comment>
<dbReference type="Proteomes" id="UP000440578">
    <property type="component" value="Unassembled WGS sequence"/>
</dbReference>
<dbReference type="OrthoDB" id="271604at2759"/>
<evidence type="ECO:0000256" key="9">
    <source>
        <dbReference type="ARBA" id="ARBA00032607"/>
    </source>
</evidence>
<reference evidence="15 16" key="1">
    <citation type="submission" date="2019-07" db="EMBL/GenBank/DDBJ databases">
        <title>Draft genome assembly of a fouling barnacle, Amphibalanus amphitrite (Darwin, 1854): The first reference genome for Thecostraca.</title>
        <authorList>
            <person name="Kim W."/>
        </authorList>
    </citation>
    <scope>NUCLEOTIDE SEQUENCE [LARGE SCALE GENOMIC DNA]</scope>
    <source>
        <strain evidence="15">SNU_AA5</strain>
        <tissue evidence="15">Soma without cirri and trophi</tissue>
    </source>
</reference>
<evidence type="ECO:0000256" key="1">
    <source>
        <dbReference type="ARBA" id="ARBA00004477"/>
    </source>
</evidence>
<dbReference type="AlphaFoldDB" id="A0A6A4WXT2"/>
<keyword evidence="4 13" id="KW-0812">Transmembrane</keyword>
<evidence type="ECO:0000313" key="16">
    <source>
        <dbReference type="Proteomes" id="UP000440578"/>
    </source>
</evidence>
<feature type="domain" description="CAAX prenyl protease 2/Lysostaphin resistance protein A-like" evidence="14">
    <location>
        <begin position="155"/>
        <end position="259"/>
    </location>
</feature>
<evidence type="ECO:0000256" key="11">
    <source>
        <dbReference type="ARBA" id="ARBA00049729"/>
    </source>
</evidence>
<evidence type="ECO:0000256" key="3">
    <source>
        <dbReference type="ARBA" id="ARBA00022670"/>
    </source>
</evidence>
<dbReference type="PANTHER" id="PTHR13046">
    <property type="entry name" value="PROTEASE U48 CAAX PRENYL PROTEASE RCE1"/>
    <property type="match status" value="1"/>
</dbReference>
<evidence type="ECO:0000256" key="7">
    <source>
        <dbReference type="ARBA" id="ARBA00022989"/>
    </source>
</evidence>
<evidence type="ECO:0000256" key="8">
    <source>
        <dbReference type="ARBA" id="ARBA00023136"/>
    </source>
</evidence>
<evidence type="ECO:0000256" key="2">
    <source>
        <dbReference type="ARBA" id="ARBA00006897"/>
    </source>
</evidence>
<evidence type="ECO:0000256" key="4">
    <source>
        <dbReference type="ARBA" id="ARBA00022692"/>
    </source>
</evidence>
<evidence type="ECO:0000256" key="10">
    <source>
        <dbReference type="ARBA" id="ARBA00047280"/>
    </source>
</evidence>
<dbReference type="Pfam" id="PF02517">
    <property type="entry name" value="Rce1-like"/>
    <property type="match status" value="1"/>
</dbReference>
<feature type="transmembrane region" description="Helical" evidence="13">
    <location>
        <begin position="189"/>
        <end position="206"/>
    </location>
</feature>
<keyword evidence="7 13" id="KW-1133">Transmembrane helix</keyword>
<dbReference type="InterPro" id="IPR039731">
    <property type="entry name" value="Rce1"/>
</dbReference>
<evidence type="ECO:0000256" key="13">
    <source>
        <dbReference type="SAM" id="Phobius"/>
    </source>
</evidence>
<keyword evidence="16" id="KW-1185">Reference proteome</keyword>
<comment type="subcellular location">
    <subcellularLocation>
        <location evidence="1">Endoplasmic reticulum membrane</location>
        <topology evidence="1">Multi-pass membrane protein</topology>
    </subcellularLocation>
</comment>
<feature type="transmembrane region" description="Helical" evidence="13">
    <location>
        <begin position="218"/>
        <end position="241"/>
    </location>
</feature>
<feature type="transmembrane region" description="Helical" evidence="13">
    <location>
        <begin position="279"/>
        <end position="302"/>
    </location>
</feature>
<comment type="caution">
    <text evidence="15">The sequence shown here is derived from an EMBL/GenBank/DDBJ whole genome shotgun (WGS) entry which is preliminary data.</text>
</comment>
<dbReference type="GO" id="GO:0005789">
    <property type="term" value="C:endoplasmic reticulum membrane"/>
    <property type="evidence" value="ECO:0007669"/>
    <property type="project" value="UniProtKB-SubCell"/>
</dbReference>